<dbReference type="FunCoup" id="E3N2X2">
    <property type="interactions" value="1612"/>
</dbReference>
<reference evidence="3" key="1">
    <citation type="submission" date="2007-07" db="EMBL/GenBank/DDBJ databases">
        <title>PCAP assembly of the Caenorhabditis remanei genome.</title>
        <authorList>
            <consortium name="The Caenorhabditis remanei Sequencing Consortium"/>
            <person name="Wilson R.K."/>
        </authorList>
    </citation>
    <scope>NUCLEOTIDE SEQUENCE [LARGE SCALE GENOMIC DNA]</scope>
    <source>
        <strain evidence="3">PB4641</strain>
    </source>
</reference>
<evidence type="ECO:0000313" key="4">
    <source>
        <dbReference type="Proteomes" id="UP000008281"/>
    </source>
</evidence>
<dbReference type="Pfam" id="PF24293">
    <property type="entry name" value="TPR_Edg1"/>
    <property type="match status" value="1"/>
</dbReference>
<dbReference type="eggNOG" id="ENOG502RT6K">
    <property type="taxonomic scope" value="Eukaryota"/>
</dbReference>
<protein>
    <recommendedName>
        <fullName evidence="2">Edg1 TPR repeats region domain-containing protein</fullName>
    </recommendedName>
</protein>
<dbReference type="InterPro" id="IPR056581">
    <property type="entry name" value="TPR_Edg1"/>
</dbReference>
<evidence type="ECO:0000256" key="1">
    <source>
        <dbReference type="SAM" id="MobiDB-lite"/>
    </source>
</evidence>
<gene>
    <name evidence="3" type="ORF">CRE_19905</name>
</gene>
<dbReference type="InParanoid" id="E3N2X2"/>
<dbReference type="OMA" id="VKEWQYY"/>
<keyword evidence="4" id="KW-1185">Reference proteome</keyword>
<sequence>MMRALAESPPPDNSFYGLPPQEDLEVQKLWVAEVSTILEGYKVYKTDVHLIKKFLDTRYDFDVYDYYAYDLTLDAMAHFQAGITQTNMEMNKKFMLILQKLYMMFAEENKLTFHREFVKEWQYYPIDYCPYFETLLYKYSETLNLKLNAVCRAPEDIEHDVMEEIRWNLLIAPVNTLLALFKRCVDNPNVIQFTIYLCTHLPALFHDRPLKIYHNELETKRIEPLLCVVFRRFLCSLRCQENTDSQWEILYQLMMAFCDDEKKPLMSCWQLLEVVLNELYTPNRLPTKSVEMLSAMASRILSPENKMKLTFKFATSMRAPQMDCLYLTPTIIIMFLNIMDEYHENKKSIEVIDNCKSCLKSIGERMTEEHLEFDDDTKSRLMEELSKRPWYVEYAVSTWYFALNVEKRRVPTAIFQGICSEDKSPSTSTQKIPEFIEITQKSISKDELPFECLRSLMKLGLFDPECALELLHISPATRIQLDVKDIASMMEFVMKEYFNVKLALVNYECARELMMYILEAFDKPATLDHEEIIKTIIEELPVPVIPREWPRHSAKMEKSLIIQPLEKPRRNSDDPWPPPQKFISLEMRELHAQQKRERDRLYQISVIRTEKAERIHRERWAQDDSIVGWTLDESPPNEPVFLEEKRVESSESTSTSKSSEKKKVKRVKKEEVKEAEPLTEPEPPRQYKSIAVSPERLADPVDPASLAEKLEKVEVDRFAVLRRCTPSEFLEGFNRNSHTIFGGSAKRGGRH</sequence>
<feature type="region of interest" description="Disordered" evidence="1">
    <location>
        <begin position="562"/>
        <end position="581"/>
    </location>
</feature>
<evidence type="ECO:0000259" key="2">
    <source>
        <dbReference type="Pfam" id="PF24293"/>
    </source>
</evidence>
<feature type="region of interest" description="Disordered" evidence="1">
    <location>
        <begin position="628"/>
        <end position="688"/>
    </location>
</feature>
<proteinExistence type="predicted"/>
<dbReference type="HOGENOM" id="CLU_380938_0_0_1"/>
<feature type="domain" description="Edg1 TPR repeats region" evidence="2">
    <location>
        <begin position="25"/>
        <end position="407"/>
    </location>
</feature>
<organism evidence="4">
    <name type="scientific">Caenorhabditis remanei</name>
    <name type="common">Caenorhabditis vulgaris</name>
    <dbReference type="NCBI Taxonomy" id="31234"/>
    <lineage>
        <taxon>Eukaryota</taxon>
        <taxon>Metazoa</taxon>
        <taxon>Ecdysozoa</taxon>
        <taxon>Nematoda</taxon>
        <taxon>Chromadorea</taxon>
        <taxon>Rhabditida</taxon>
        <taxon>Rhabditina</taxon>
        <taxon>Rhabditomorpha</taxon>
        <taxon>Rhabditoidea</taxon>
        <taxon>Rhabditidae</taxon>
        <taxon>Peloderinae</taxon>
        <taxon>Caenorhabditis</taxon>
    </lineage>
</organism>
<evidence type="ECO:0000313" key="3">
    <source>
        <dbReference type="EMBL" id="EFO84415.1"/>
    </source>
</evidence>
<accession>E3N2X2</accession>
<dbReference type="AlphaFoldDB" id="E3N2X2"/>
<dbReference type="EMBL" id="DS268516">
    <property type="protein sequence ID" value="EFO84415.1"/>
    <property type="molecule type" value="Genomic_DNA"/>
</dbReference>
<dbReference type="OrthoDB" id="5872500at2759"/>
<name>E3N2X2_CAERE</name>
<dbReference type="Proteomes" id="UP000008281">
    <property type="component" value="Unassembled WGS sequence"/>
</dbReference>
<dbReference type="STRING" id="31234.E3N2X2"/>